<sequence>MSNPITNKYTNLLMEIKQLIILFQYQALKAVNREMINLYWAIGKMIFNRQQNPNWGR</sequence>
<dbReference type="RefSeq" id="WP_271796782.1">
    <property type="nucleotide sequence ID" value="NZ_JAQMUC010000080.1"/>
</dbReference>
<organism evidence="2 3">
    <name type="scientific">Dolichospermum planctonicum CS-1226</name>
    <dbReference type="NCBI Taxonomy" id="3021751"/>
    <lineage>
        <taxon>Bacteria</taxon>
        <taxon>Bacillati</taxon>
        <taxon>Cyanobacteriota</taxon>
        <taxon>Cyanophyceae</taxon>
        <taxon>Nostocales</taxon>
        <taxon>Aphanizomenonaceae</taxon>
        <taxon>Dolichospermum</taxon>
        <taxon>Dolichospermum planctonicum</taxon>
    </lineage>
</organism>
<evidence type="ECO:0000259" key="1">
    <source>
        <dbReference type="Pfam" id="PF17761"/>
    </source>
</evidence>
<protein>
    <submittedName>
        <fullName evidence="2">DUF1016 N-terminal domain-containing protein</fullName>
    </submittedName>
</protein>
<keyword evidence="3" id="KW-1185">Reference proteome</keyword>
<reference evidence="2 3" key="1">
    <citation type="submission" date="2023-01" db="EMBL/GenBank/DDBJ databases">
        <title>Genomes from the Australian National Cyanobacteria Reference Collection.</title>
        <authorList>
            <person name="Willis A."/>
            <person name="Lee E.M.F."/>
        </authorList>
    </citation>
    <scope>NUCLEOTIDE SEQUENCE [LARGE SCALE GENOMIC DNA]</scope>
    <source>
        <strain evidence="2 3">CS-1226</strain>
    </source>
</reference>
<evidence type="ECO:0000313" key="3">
    <source>
        <dbReference type="Proteomes" id="UP001211249"/>
    </source>
</evidence>
<proteinExistence type="predicted"/>
<dbReference type="EMBL" id="JAQMUC010000080">
    <property type="protein sequence ID" value="MDB9537058.1"/>
    <property type="molecule type" value="Genomic_DNA"/>
</dbReference>
<accession>A0ABT5AK11</accession>
<evidence type="ECO:0000313" key="2">
    <source>
        <dbReference type="EMBL" id="MDB9537058.1"/>
    </source>
</evidence>
<name>A0ABT5AK11_9CYAN</name>
<feature type="domain" description="YhcG N-terminal" evidence="1">
    <location>
        <begin position="15"/>
        <end position="56"/>
    </location>
</feature>
<gene>
    <name evidence="2" type="ORF">PN451_14685</name>
</gene>
<comment type="caution">
    <text evidence="2">The sequence shown here is derived from an EMBL/GenBank/DDBJ whole genome shotgun (WGS) entry which is preliminary data.</text>
</comment>
<dbReference type="Proteomes" id="UP001211249">
    <property type="component" value="Unassembled WGS sequence"/>
</dbReference>
<dbReference type="InterPro" id="IPR041527">
    <property type="entry name" value="YhcG_N"/>
</dbReference>
<dbReference type="Pfam" id="PF17761">
    <property type="entry name" value="DUF1016_N"/>
    <property type="match status" value="1"/>
</dbReference>